<dbReference type="Gene3D" id="1.10.10.1320">
    <property type="entry name" value="Anti-sigma factor, zinc-finger domain"/>
    <property type="match status" value="1"/>
</dbReference>
<dbReference type="Proteomes" id="UP000051012">
    <property type="component" value="Unassembled WGS sequence"/>
</dbReference>
<accession>A0A0S7YH61</accession>
<organism evidence="3 4">
    <name type="scientific">candidate division TA06 bacterium DG_78</name>
    <dbReference type="NCBI Taxonomy" id="1703772"/>
    <lineage>
        <taxon>Bacteria</taxon>
        <taxon>Bacteria division TA06</taxon>
    </lineage>
</organism>
<protein>
    <recommendedName>
        <fullName evidence="2">Putative zinc-finger domain-containing protein</fullName>
    </recommendedName>
</protein>
<dbReference type="EMBL" id="LJNI01000019">
    <property type="protein sequence ID" value="KPJ74000.1"/>
    <property type="molecule type" value="Genomic_DNA"/>
</dbReference>
<keyword evidence="1" id="KW-0812">Transmembrane</keyword>
<evidence type="ECO:0000259" key="2">
    <source>
        <dbReference type="Pfam" id="PF13490"/>
    </source>
</evidence>
<sequence length="158" mass="17690">MKCSEIKRKLSAFLDGEVSEEEKQIILEHLNTCDRCRKEFEALSQVSEVLEVIDEIQVSPFFVTHLKQRITGQKAKSRVHIPFVEWIRRAAVPITAVVLIIISFLVGSNLGKVLHREHAENMAESETDITSVLGVSSLAEFPEGSLGWAYDNLLIGGE</sequence>
<dbReference type="InterPro" id="IPR027383">
    <property type="entry name" value="Znf_put"/>
</dbReference>
<comment type="caution">
    <text evidence="3">The sequence shown here is derived from an EMBL/GenBank/DDBJ whole genome shotgun (WGS) entry which is preliminary data.</text>
</comment>
<gene>
    <name evidence="3" type="ORF">AMJ52_02345</name>
</gene>
<evidence type="ECO:0000256" key="1">
    <source>
        <dbReference type="SAM" id="Phobius"/>
    </source>
</evidence>
<feature type="domain" description="Putative zinc-finger" evidence="2">
    <location>
        <begin position="3"/>
        <end position="37"/>
    </location>
</feature>
<dbReference type="InterPro" id="IPR041916">
    <property type="entry name" value="Anti_sigma_zinc_sf"/>
</dbReference>
<dbReference type="AlphaFoldDB" id="A0A0S7YH61"/>
<evidence type="ECO:0000313" key="4">
    <source>
        <dbReference type="Proteomes" id="UP000051012"/>
    </source>
</evidence>
<keyword evidence="1" id="KW-1133">Transmembrane helix</keyword>
<feature type="transmembrane region" description="Helical" evidence="1">
    <location>
        <begin position="86"/>
        <end position="106"/>
    </location>
</feature>
<keyword evidence="1" id="KW-0472">Membrane</keyword>
<evidence type="ECO:0000313" key="3">
    <source>
        <dbReference type="EMBL" id="KPJ74000.1"/>
    </source>
</evidence>
<name>A0A0S7YH61_UNCT6</name>
<reference evidence="3 4" key="1">
    <citation type="journal article" date="2015" name="Microbiome">
        <title>Genomic resolution of linkages in carbon, nitrogen, and sulfur cycling among widespread estuary sediment bacteria.</title>
        <authorList>
            <person name="Baker B.J."/>
            <person name="Lazar C.S."/>
            <person name="Teske A.P."/>
            <person name="Dick G.J."/>
        </authorList>
    </citation>
    <scope>NUCLEOTIDE SEQUENCE [LARGE SCALE GENOMIC DNA]</scope>
    <source>
        <strain evidence="3">DG_78</strain>
    </source>
</reference>
<dbReference type="Pfam" id="PF13490">
    <property type="entry name" value="zf-HC2"/>
    <property type="match status" value="1"/>
</dbReference>
<proteinExistence type="predicted"/>